<comment type="similarity">
    <text evidence="1 4">Belongs to the type-B carboxylesterase/lipase family.</text>
</comment>
<evidence type="ECO:0000313" key="6">
    <source>
        <dbReference type="EMBL" id="BBZ31239.1"/>
    </source>
</evidence>
<name>A0A7I7XPS7_9MYCO</name>
<dbReference type="GO" id="GO:0016787">
    <property type="term" value="F:hydrolase activity"/>
    <property type="evidence" value="ECO:0007669"/>
    <property type="project" value="UniProtKB-KW"/>
</dbReference>
<evidence type="ECO:0000256" key="2">
    <source>
        <dbReference type="ARBA" id="ARBA00010515"/>
    </source>
</evidence>
<dbReference type="PANTHER" id="PTHR11559">
    <property type="entry name" value="CARBOXYLESTERASE"/>
    <property type="match status" value="1"/>
</dbReference>
<evidence type="ECO:0000256" key="3">
    <source>
        <dbReference type="ARBA" id="ARBA00022801"/>
    </source>
</evidence>
<dbReference type="InterPro" id="IPR050309">
    <property type="entry name" value="Type-B_Carboxylest/Lipase"/>
</dbReference>
<dbReference type="PROSITE" id="PS00122">
    <property type="entry name" value="CARBOXYLESTERASE_B_1"/>
    <property type="match status" value="1"/>
</dbReference>
<keyword evidence="3 4" id="KW-0378">Hydrolase</keyword>
<sequence>MDVVEVAQGRIRGACVDGVWSFKGIPYAAPPVGPLRFARPHPAPTHVGVLEATTYGPTVAAPPQRSPALAGLIADSSRPGGDALNLNVWTSAPGGSQLPVLVWIHGGGFLTGSGSTTAFDGSGFARNGVIVVTINYRLGVEGFLWLDGAVPNRGLLDQVAALTWVKENIAAFGGDPESITVAGESAGAMSVLTLATMPAAKGLFRRAIAQSGDGHHVHSVGDAQLMTLELSARLGVPPTPRGIEGVNLADLHRVTNDVVTRVTSGTEPRFRAFRRLAFQPVVDGEILTAHPVTAARAGATNGMELLIGTNADEYGLFTAPTGLGDRMTADMLRSSVDRLVDDDPLGLIARYRAEMPTASAAQLFVAIQSDWFCRVPTVLYADARRDAGADCFMYEFTWRPTTFGGHLGACHTLEIPFVFDTLKDPWGGALRGRDAPQELADQMHTAWTSFVTRGHPGWEPYGAARRVRQFDLPGAVVTDPHPWRRAAWEGRI</sequence>
<protein>
    <recommendedName>
        <fullName evidence="4">Carboxylic ester hydrolase</fullName>
        <ecNumber evidence="4">3.1.1.-</ecNumber>
    </recommendedName>
</protein>
<evidence type="ECO:0000256" key="4">
    <source>
        <dbReference type="RuleBase" id="RU361235"/>
    </source>
</evidence>
<organism evidence="6 7">
    <name type="scientific">Mycolicibacterium madagascariense</name>
    <dbReference type="NCBI Taxonomy" id="212765"/>
    <lineage>
        <taxon>Bacteria</taxon>
        <taxon>Bacillati</taxon>
        <taxon>Actinomycetota</taxon>
        <taxon>Actinomycetes</taxon>
        <taxon>Mycobacteriales</taxon>
        <taxon>Mycobacteriaceae</taxon>
        <taxon>Mycolicibacterium</taxon>
    </lineage>
</organism>
<accession>A0A7I7XPS7</accession>
<dbReference type="PROSITE" id="PS01173">
    <property type="entry name" value="LIPASE_GDXG_HIS"/>
    <property type="match status" value="1"/>
</dbReference>
<evidence type="ECO:0000313" key="7">
    <source>
        <dbReference type="Proteomes" id="UP000466517"/>
    </source>
</evidence>
<dbReference type="AlphaFoldDB" id="A0A7I7XPS7"/>
<dbReference type="Gene3D" id="3.40.50.1820">
    <property type="entry name" value="alpha/beta hydrolase"/>
    <property type="match status" value="1"/>
</dbReference>
<dbReference type="InterPro" id="IPR019826">
    <property type="entry name" value="Carboxylesterase_B_AS"/>
</dbReference>
<dbReference type="Proteomes" id="UP000466517">
    <property type="component" value="Plasmid pJCM13574"/>
</dbReference>
<dbReference type="EMBL" id="AP022611">
    <property type="protein sequence ID" value="BBZ31239.1"/>
    <property type="molecule type" value="Genomic_DNA"/>
</dbReference>
<comment type="similarity">
    <text evidence="2">Belongs to the 'GDXG' lipolytic enzyme family.</text>
</comment>
<dbReference type="Pfam" id="PF00135">
    <property type="entry name" value="COesterase"/>
    <property type="match status" value="1"/>
</dbReference>
<reference evidence="6 7" key="1">
    <citation type="journal article" date="2019" name="Emerg. Microbes Infect.">
        <title>Comprehensive subspecies identification of 175 nontuberculous mycobacteria species based on 7547 genomic profiles.</title>
        <authorList>
            <person name="Matsumoto Y."/>
            <person name="Kinjo T."/>
            <person name="Motooka D."/>
            <person name="Nabeya D."/>
            <person name="Jung N."/>
            <person name="Uechi K."/>
            <person name="Horii T."/>
            <person name="Iida T."/>
            <person name="Fujita J."/>
            <person name="Nakamura S."/>
        </authorList>
    </citation>
    <scope>NUCLEOTIDE SEQUENCE [LARGE SCALE GENOMIC DNA]</scope>
    <source>
        <strain evidence="6 7">JCM 13574</strain>
        <plasmid evidence="7">pjcm13574 dna</plasmid>
    </source>
</reference>
<evidence type="ECO:0000256" key="1">
    <source>
        <dbReference type="ARBA" id="ARBA00005964"/>
    </source>
</evidence>
<dbReference type="EC" id="3.1.1.-" evidence="4"/>
<geneLocation type="plasmid" evidence="7">
    <name>pjcm13574 dna</name>
</geneLocation>
<dbReference type="RefSeq" id="WP_163744727.1">
    <property type="nucleotide sequence ID" value="NZ_AP022611.1"/>
</dbReference>
<dbReference type="SUPFAM" id="SSF53474">
    <property type="entry name" value="alpha/beta-Hydrolases"/>
    <property type="match status" value="1"/>
</dbReference>
<keyword evidence="6" id="KW-0614">Plasmid</keyword>
<evidence type="ECO:0000259" key="5">
    <source>
        <dbReference type="Pfam" id="PF00135"/>
    </source>
</evidence>
<keyword evidence="7" id="KW-1185">Reference proteome</keyword>
<feature type="domain" description="Carboxylesterase type B" evidence="5">
    <location>
        <begin position="3"/>
        <end position="456"/>
    </location>
</feature>
<proteinExistence type="inferred from homology"/>
<dbReference type="InterPro" id="IPR029058">
    <property type="entry name" value="AB_hydrolase_fold"/>
</dbReference>
<gene>
    <name evidence="6" type="ORF">MMAD_55340</name>
</gene>
<dbReference type="InterPro" id="IPR002018">
    <property type="entry name" value="CarbesteraseB"/>
</dbReference>
<dbReference type="InterPro" id="IPR002168">
    <property type="entry name" value="Lipase_GDXG_HIS_AS"/>
</dbReference>
<dbReference type="KEGG" id="mmag:MMAD_55340"/>